<keyword evidence="2" id="KW-1185">Reference proteome</keyword>
<evidence type="ECO:0008006" key="3">
    <source>
        <dbReference type="Google" id="ProtNLM"/>
    </source>
</evidence>
<dbReference type="SUPFAM" id="SSF53795">
    <property type="entry name" value="PEP carboxykinase-like"/>
    <property type="match status" value="1"/>
</dbReference>
<evidence type="ECO:0000313" key="1">
    <source>
        <dbReference type="EMBL" id="ANU06856.1"/>
    </source>
</evidence>
<dbReference type="Proteomes" id="UP000092698">
    <property type="component" value="Chromosome"/>
</dbReference>
<dbReference type="Gene3D" id="3.40.50.300">
    <property type="entry name" value="P-loop containing nucleotide triphosphate hydrolases"/>
    <property type="match status" value="1"/>
</dbReference>
<gene>
    <name evidence="1" type="ORF">A6F65_00533</name>
</gene>
<evidence type="ECO:0000313" key="2">
    <source>
        <dbReference type="Proteomes" id="UP000092698"/>
    </source>
</evidence>
<organism evidence="1 2">
    <name type="scientific">Paraurantiacibacter namhicola</name>
    <dbReference type="NCBI Taxonomy" id="645517"/>
    <lineage>
        <taxon>Bacteria</taxon>
        <taxon>Pseudomonadati</taxon>
        <taxon>Pseudomonadota</taxon>
        <taxon>Alphaproteobacteria</taxon>
        <taxon>Sphingomonadales</taxon>
        <taxon>Erythrobacteraceae</taxon>
        <taxon>Paraurantiacibacter</taxon>
    </lineage>
</organism>
<protein>
    <recommendedName>
        <fullName evidence="3">HPr kinase/phosphorylase</fullName>
    </recommendedName>
</protein>
<dbReference type="STRING" id="645517.A6F65_00533"/>
<accession>A0A1C7D5T6</accession>
<proteinExistence type="predicted"/>
<sequence length="274" mass="28911">MSPAEAEMRLEAAMRRTGGAVAALPEGQLWQLDPPAFRMRVQPDSMLGYAQGEGIIVDRGEQTHAQEIDLFCEGTMAAAVTALNGLYPFHASTVLGPRGAVMLAGTSGAGKSTLAAALALSGWPLLADDLSILLPHEGRQHVLPWRKRLKLWPDIIEALGLAAGPMVSPEYPKHFVDVPRADTAAPLSALVILADGLAGLCAASAGEAMAAWTQEHYSSALLAAARGWTAADRFKDAAEKVAACPAFVFTRPVEHTGPQEAAAMLRMGLEEAVR</sequence>
<dbReference type="InterPro" id="IPR027417">
    <property type="entry name" value="P-loop_NTPase"/>
</dbReference>
<name>A0A1C7D5T6_9SPHN</name>
<dbReference type="EMBL" id="CP016545">
    <property type="protein sequence ID" value="ANU06856.1"/>
    <property type="molecule type" value="Genomic_DNA"/>
</dbReference>
<dbReference type="KEGG" id="anh:A6F65_00533"/>
<dbReference type="AlphaFoldDB" id="A0A1C7D5T6"/>
<reference evidence="1 2" key="1">
    <citation type="submission" date="2016-07" db="EMBL/GenBank/DDBJ databases">
        <title>Complete genome sequence of Altererythrobacter namhicola JCM 16345T, containing esterase-encoding genes.</title>
        <authorList>
            <person name="Cheng H."/>
            <person name="Wu Y.-H."/>
            <person name="Jian S.-L."/>
            <person name="Huo Y.-Y."/>
            <person name="Wang C.-S."/>
            <person name="Xu X.-W."/>
        </authorList>
    </citation>
    <scope>NUCLEOTIDE SEQUENCE [LARGE SCALE GENOMIC DNA]</scope>
    <source>
        <strain evidence="1 2">JCM 16345</strain>
    </source>
</reference>